<evidence type="ECO:0000313" key="2">
    <source>
        <dbReference type="EMBL" id="MDA7424042.1"/>
    </source>
</evidence>
<dbReference type="Pfam" id="PF10094">
    <property type="entry name" value="DUF2332"/>
    <property type="match status" value="1"/>
</dbReference>
<organism evidence="2 3">
    <name type="scientific">Thalassococcus lentus</name>
    <dbReference type="NCBI Taxonomy" id="1210524"/>
    <lineage>
        <taxon>Bacteria</taxon>
        <taxon>Pseudomonadati</taxon>
        <taxon>Pseudomonadota</taxon>
        <taxon>Alphaproteobacteria</taxon>
        <taxon>Rhodobacterales</taxon>
        <taxon>Roseobacteraceae</taxon>
        <taxon>Thalassococcus</taxon>
    </lineage>
</organism>
<reference evidence="2 3" key="1">
    <citation type="submission" date="2023-01" db="EMBL/GenBank/DDBJ databases">
        <title>Thalassococcus onchidii sp. nov., isolated from a marine invertebrate from the South China Sea.</title>
        <authorList>
            <person name="Xu S."/>
            <person name="Liu Z."/>
            <person name="Xu Y."/>
        </authorList>
    </citation>
    <scope>NUCLEOTIDE SEQUENCE [LARGE SCALE GENOMIC DNA]</scope>
    <source>
        <strain evidence="2 3">KCTC 32084</strain>
    </source>
</reference>
<accession>A0ABT4XQ13</accession>
<dbReference type="EMBL" id="JAQIOY010000001">
    <property type="protein sequence ID" value="MDA7424042.1"/>
    <property type="molecule type" value="Genomic_DNA"/>
</dbReference>
<sequence length="348" mass="38112">MSALAQALTEQAGHCAALGSPFMERLCLLLARRLRPGTPLTDRLFDWTGDIGPKGQSVPLRLCGGFHALRLLDRAGLADVYPPHETSDDALWSAIENAMHREAVFLDDWLNNAPQTNEVRRSSVLIALGQSLHARFGLPIVTSELGASGGLNLRWDRYALAIETKTYGPENAALTLRPDWSGALPPEGAPQLAQRRGVDIGPLDPSDPEDRLRLLAYLWPDQPHRIELTKAAISEKQDVVDQGDAIDWLAERLDPKAGHLHLIYSTVAWQYFSATSQARGVALIEAAGDKASDDAPVAWFGMENDGGTRGAALTLRLWPGNTRLDLGRADFHGRWVEWTGALERLGKD</sequence>
<proteinExistence type="predicted"/>
<protein>
    <submittedName>
        <fullName evidence="2">DUF2332 family protein</fullName>
    </submittedName>
</protein>
<gene>
    <name evidence="2" type="ORF">PFY00_04840</name>
</gene>
<dbReference type="Proteomes" id="UP001210720">
    <property type="component" value="Unassembled WGS sequence"/>
</dbReference>
<dbReference type="PIRSF" id="PIRSF012608">
    <property type="entry name" value="UCP012608"/>
    <property type="match status" value="1"/>
</dbReference>
<name>A0ABT4XQ13_9RHOB</name>
<dbReference type="InterPro" id="IPR011200">
    <property type="entry name" value="UCP012608"/>
</dbReference>
<keyword evidence="3" id="KW-1185">Reference proteome</keyword>
<comment type="caution">
    <text evidence="2">The sequence shown here is derived from an EMBL/GenBank/DDBJ whole genome shotgun (WGS) entry which is preliminary data.</text>
</comment>
<evidence type="ECO:0000313" key="3">
    <source>
        <dbReference type="Proteomes" id="UP001210720"/>
    </source>
</evidence>
<evidence type="ECO:0000256" key="1">
    <source>
        <dbReference type="SAM" id="MobiDB-lite"/>
    </source>
</evidence>
<dbReference type="RefSeq" id="WP_271431370.1">
    <property type="nucleotide sequence ID" value="NZ_JAQIOY010000001.1"/>
</dbReference>
<feature type="region of interest" description="Disordered" evidence="1">
    <location>
        <begin position="185"/>
        <end position="205"/>
    </location>
</feature>